<dbReference type="EMBL" id="RYZH01000023">
    <property type="protein sequence ID" value="RUL87269.1"/>
    <property type="molecule type" value="Genomic_DNA"/>
</dbReference>
<evidence type="ECO:0008006" key="4">
    <source>
        <dbReference type="Google" id="ProtNLM"/>
    </source>
</evidence>
<dbReference type="RefSeq" id="WP_126725783.1">
    <property type="nucleotide sequence ID" value="NZ_RYZH01000023.1"/>
</dbReference>
<gene>
    <name evidence="2" type="ORF">TsocGM_12860</name>
</gene>
<evidence type="ECO:0000256" key="1">
    <source>
        <dbReference type="SAM" id="MobiDB-lite"/>
    </source>
</evidence>
<dbReference type="OrthoDB" id="249876at2"/>
<feature type="region of interest" description="Disordered" evidence="1">
    <location>
        <begin position="288"/>
        <end position="316"/>
    </location>
</feature>
<organism evidence="2 3">
    <name type="scientific">Tautonia sociabilis</name>
    <dbReference type="NCBI Taxonomy" id="2080755"/>
    <lineage>
        <taxon>Bacteria</taxon>
        <taxon>Pseudomonadati</taxon>
        <taxon>Planctomycetota</taxon>
        <taxon>Planctomycetia</taxon>
        <taxon>Isosphaerales</taxon>
        <taxon>Isosphaeraceae</taxon>
        <taxon>Tautonia</taxon>
    </lineage>
</organism>
<feature type="region of interest" description="Disordered" evidence="1">
    <location>
        <begin position="1"/>
        <end position="20"/>
    </location>
</feature>
<comment type="caution">
    <text evidence="2">The sequence shown here is derived from an EMBL/GenBank/DDBJ whole genome shotgun (WGS) entry which is preliminary data.</text>
</comment>
<feature type="compositionally biased region" description="Basic and acidic residues" evidence="1">
    <location>
        <begin position="1"/>
        <end position="15"/>
    </location>
</feature>
<dbReference type="AlphaFoldDB" id="A0A432MIZ4"/>
<name>A0A432MIZ4_9BACT</name>
<sequence>MTRRPTIDRPADPRTGRRPPRAGFLAVTAMLALSAGCATLPQVTTTTGGGGHPLIPTRYQSQVGAFRVASNVPLAEDDPALAALAGLEGRLERILGIDVPDEGTPIDVYILDDEHAFTTFLTFHHPELPSRRAFFLAVGEEAAVYTARGEHLEEDLRHEATHALLHRAGGRVPLWLDEGLAEYFEVEPAALPGEAVDRFRRLAAAYRQGWRPDLRRLEAIDDVAEMTPTDYRESWAWAVLLLHGPRREALVDHLKSLRADSGTPPLISETLRDDLDRLNRQFLARVAPEAPGGGSPSLTRLQSPSGAGAPKSRPVAVPVEPGRRVIVLPAAAPSPGPIGRLREGIRGLFGRIIP</sequence>
<feature type="compositionally biased region" description="Polar residues" evidence="1">
    <location>
        <begin position="296"/>
        <end position="305"/>
    </location>
</feature>
<evidence type="ECO:0000313" key="2">
    <source>
        <dbReference type="EMBL" id="RUL87269.1"/>
    </source>
</evidence>
<evidence type="ECO:0000313" key="3">
    <source>
        <dbReference type="Proteomes" id="UP000280296"/>
    </source>
</evidence>
<keyword evidence="3" id="KW-1185">Reference proteome</keyword>
<reference evidence="2 3" key="2">
    <citation type="submission" date="2019-01" db="EMBL/GenBank/DDBJ databases">
        <title>Tautonia sociabilis, a novel thermotolerant planctomycete of Isosphaeraceae family, isolated from a 4000 m deep subterranean habitat.</title>
        <authorList>
            <person name="Kovaleva O.L."/>
            <person name="Elcheninov A.G."/>
            <person name="Van Heerden E."/>
            <person name="Toshchakov S.V."/>
            <person name="Novikov A."/>
            <person name="Bonch-Osmolovskaya E.A."/>
            <person name="Kublanov I.V."/>
        </authorList>
    </citation>
    <scope>NUCLEOTIDE SEQUENCE [LARGE SCALE GENOMIC DNA]</scope>
    <source>
        <strain evidence="2 3">GM2012</strain>
    </source>
</reference>
<protein>
    <recommendedName>
        <fullName evidence="4">DUF1570 domain-containing protein</fullName>
    </recommendedName>
</protein>
<proteinExistence type="predicted"/>
<reference evidence="2 3" key="1">
    <citation type="submission" date="2018-12" db="EMBL/GenBank/DDBJ databases">
        <authorList>
            <person name="Toschakov S.V."/>
        </authorList>
    </citation>
    <scope>NUCLEOTIDE SEQUENCE [LARGE SCALE GENOMIC DNA]</scope>
    <source>
        <strain evidence="2 3">GM2012</strain>
    </source>
</reference>
<accession>A0A432MIZ4</accession>
<dbReference type="Proteomes" id="UP000280296">
    <property type="component" value="Unassembled WGS sequence"/>
</dbReference>